<dbReference type="KEGG" id="tpx:Turpa_2666"/>
<evidence type="ECO:0000313" key="5">
    <source>
        <dbReference type="EMBL" id="AFM13306.1"/>
    </source>
</evidence>
<dbReference type="GO" id="GO:0005524">
    <property type="term" value="F:ATP binding"/>
    <property type="evidence" value="ECO:0007669"/>
    <property type="project" value="InterPro"/>
</dbReference>
<keyword evidence="5" id="KW-0547">Nucleotide-binding</keyword>
<dbReference type="STRING" id="869212.Turpa_2666"/>
<dbReference type="Pfam" id="PF00271">
    <property type="entry name" value="Helicase_C"/>
    <property type="match status" value="1"/>
</dbReference>
<dbReference type="InterPro" id="IPR038718">
    <property type="entry name" value="SNF2-like_sf"/>
</dbReference>
<dbReference type="EMBL" id="CP002959">
    <property type="protein sequence ID" value="AFM13306.1"/>
    <property type="molecule type" value="Genomic_DNA"/>
</dbReference>
<dbReference type="Gene3D" id="3.40.50.10810">
    <property type="entry name" value="Tandem AAA-ATPase domain"/>
    <property type="match status" value="1"/>
</dbReference>
<keyword evidence="5" id="KW-0347">Helicase</keyword>
<reference evidence="5 6" key="1">
    <citation type="submission" date="2012-06" db="EMBL/GenBank/DDBJ databases">
        <title>The complete chromosome of genome of Turneriella parva DSM 21527.</title>
        <authorList>
            <consortium name="US DOE Joint Genome Institute (JGI-PGF)"/>
            <person name="Lucas S."/>
            <person name="Han J."/>
            <person name="Lapidus A."/>
            <person name="Bruce D."/>
            <person name="Goodwin L."/>
            <person name="Pitluck S."/>
            <person name="Peters L."/>
            <person name="Kyrpides N."/>
            <person name="Mavromatis K."/>
            <person name="Ivanova N."/>
            <person name="Mikhailova N."/>
            <person name="Chertkov O."/>
            <person name="Detter J.C."/>
            <person name="Tapia R."/>
            <person name="Han C."/>
            <person name="Land M."/>
            <person name="Hauser L."/>
            <person name="Markowitz V."/>
            <person name="Cheng J.-F."/>
            <person name="Hugenholtz P."/>
            <person name="Woyke T."/>
            <person name="Wu D."/>
            <person name="Gronow S."/>
            <person name="Wellnitz S."/>
            <person name="Brambilla E."/>
            <person name="Klenk H.-P."/>
            <person name="Eisen J.A."/>
        </authorList>
    </citation>
    <scope>NUCLEOTIDE SEQUENCE [LARGE SCALE GENOMIC DNA]</scope>
    <source>
        <strain evidence="6">ATCC BAA-1111 / DSM 21527 / NCTC 11395 / H</strain>
    </source>
</reference>
<dbReference type="PROSITE" id="PS50035">
    <property type="entry name" value="PLD"/>
    <property type="match status" value="1"/>
</dbReference>
<dbReference type="GO" id="GO:0016787">
    <property type="term" value="F:hydrolase activity"/>
    <property type="evidence" value="ECO:0007669"/>
    <property type="project" value="UniProtKB-KW"/>
</dbReference>
<sequence length="906" mass="103641">MDEIVPNSQRFFGSGMAKAAVISCLKDAKIVRIATAFFEPTGWALLAEILEQKTVRLLVGREEGAADRVGDLLREFFEELHAGGLKEHPTVLKQLLTALRGGRLIIKLSTTKRPQSSIDVRYLYHHAKLYMADNLGVVVTSANFTRNGLEISREAGYLVSEKNDVQYFVDQFDDYFDKAESLTAEFIQALEEILELRSPNEVYCRALLEIYGMPDDSFSGNLPSPAMYQKPIISRLVRGVTDFGGAFLVASTGLGKTIIAAHTVAILRARDLVHAVMVFAPAGLKDMWSKAMRSARVSSREFSYQILSMDDWKRYRQALLLDDELKNNLNGVLLILDESHHMRNDEDSKKDSRLRHRRIDSAVKKGAQVLLLTATPYSRDVQDINNQLKLLPRHLVKGEFFETRKKWNINTPKDLAELAPCTVLTAPTVIKHFSHTDINGRRYVEFGNDRRLFFPEKIHLKTIKYANAYNSFLKELKQSNLLRKRIISEYESDLFADAGNSGKIDYLFEARLLHQFCSSAAQVKVTLDKLSREGGYDKMRFEAQEQLTVLAAALLHRINKIPDEKISRLTEIVREHAGEKMVIFCIYKETAKELTKALSEVFPALVIRSTVDLDPDDLDNVLDFFAPIANDKIQPNQETGEFYQKIKENRIDILIASEAISEGFNLQDARILINYDLPWSILQLAQRMGRLMRPWHEPRELLIFNFLPDTMYDAELRHGETWLKRLDKRNKEHQSFANLPVLFPPGNEAVNLESLSNALQHFESADLELDEAMSFIGNAMQVETSSVLDDLAQMPQAEHERIRRIRTGFRSRVVRSAEDPSLFLLISVRSSIFPALFRPDGSFFLPPQEISRPLEILRKKRFEPIMENNLDPAFMDDFQERCLKVWLREFGEARDKVRIVCALFFA</sequence>
<keyword evidence="5" id="KW-0067">ATP-binding</keyword>
<dbReference type="SUPFAM" id="SSF52540">
    <property type="entry name" value="P-loop containing nucleoside triphosphate hydrolases"/>
    <property type="match status" value="2"/>
</dbReference>
<dbReference type="PROSITE" id="PS51194">
    <property type="entry name" value="HELICASE_CTER"/>
    <property type="match status" value="1"/>
</dbReference>
<feature type="domain" description="Helicase C-terminal" evidence="4">
    <location>
        <begin position="565"/>
        <end position="737"/>
    </location>
</feature>
<dbReference type="InterPro" id="IPR001650">
    <property type="entry name" value="Helicase_C-like"/>
</dbReference>
<gene>
    <name evidence="5" type="ordered locus">Turpa_2666</name>
</gene>
<dbReference type="Gene3D" id="3.40.50.300">
    <property type="entry name" value="P-loop containing nucleotide triphosphate hydrolases"/>
    <property type="match status" value="1"/>
</dbReference>
<evidence type="ECO:0000259" key="2">
    <source>
        <dbReference type="PROSITE" id="PS50035"/>
    </source>
</evidence>
<dbReference type="AlphaFoldDB" id="I4B7P9"/>
<dbReference type="Pfam" id="PF04851">
    <property type="entry name" value="ResIII"/>
    <property type="match status" value="1"/>
</dbReference>
<dbReference type="OrthoDB" id="9814088at2"/>
<keyword evidence="6" id="KW-1185">Reference proteome</keyword>
<organism evidence="5 6">
    <name type="scientific">Turneriella parva (strain ATCC BAA-1111 / DSM 21527 / NCTC 11395 / H)</name>
    <name type="common">Leptospira parva</name>
    <dbReference type="NCBI Taxonomy" id="869212"/>
    <lineage>
        <taxon>Bacteria</taxon>
        <taxon>Pseudomonadati</taxon>
        <taxon>Spirochaetota</taxon>
        <taxon>Spirochaetia</taxon>
        <taxon>Leptospirales</taxon>
        <taxon>Leptospiraceae</taxon>
        <taxon>Turneriella</taxon>
    </lineage>
</organism>
<dbReference type="PANTHER" id="PTHR45766">
    <property type="entry name" value="DNA ANNEALING HELICASE AND ENDONUCLEASE ZRANB3 FAMILY MEMBER"/>
    <property type="match status" value="1"/>
</dbReference>
<dbReference type="InterPro" id="IPR025202">
    <property type="entry name" value="PLD-like_dom"/>
</dbReference>
<dbReference type="HOGENOM" id="CLU_008466_0_1_12"/>
<dbReference type="SMART" id="SM00487">
    <property type="entry name" value="DEXDc"/>
    <property type="match status" value="1"/>
</dbReference>
<dbReference type="Pfam" id="PF13091">
    <property type="entry name" value="PLDc_2"/>
    <property type="match status" value="1"/>
</dbReference>
<dbReference type="InterPro" id="IPR001736">
    <property type="entry name" value="PLipase_D/transphosphatidylase"/>
</dbReference>
<evidence type="ECO:0000313" key="6">
    <source>
        <dbReference type="Proteomes" id="UP000006048"/>
    </source>
</evidence>
<evidence type="ECO:0000259" key="4">
    <source>
        <dbReference type="PROSITE" id="PS51194"/>
    </source>
</evidence>
<feature type="domain" description="PLD phosphodiesterase" evidence="2">
    <location>
        <begin position="121"/>
        <end position="148"/>
    </location>
</feature>
<dbReference type="InterPro" id="IPR027417">
    <property type="entry name" value="P-loop_NTPase"/>
</dbReference>
<dbReference type="PANTHER" id="PTHR45766:SF6">
    <property type="entry name" value="SWI_SNF-RELATED MATRIX-ASSOCIATED ACTIN-DEPENDENT REGULATOR OF CHROMATIN SUBFAMILY A-LIKE PROTEIN 1"/>
    <property type="match status" value="1"/>
</dbReference>
<accession>I4B7P9</accession>
<dbReference type="GO" id="GO:0004386">
    <property type="term" value="F:helicase activity"/>
    <property type="evidence" value="ECO:0007669"/>
    <property type="project" value="UniProtKB-KW"/>
</dbReference>
<dbReference type="PROSITE" id="PS51192">
    <property type="entry name" value="HELICASE_ATP_BIND_1"/>
    <property type="match status" value="1"/>
</dbReference>
<keyword evidence="1" id="KW-0378">Hydrolase</keyword>
<dbReference type="Gene3D" id="3.30.870.10">
    <property type="entry name" value="Endonuclease Chain A"/>
    <property type="match status" value="1"/>
</dbReference>
<dbReference type="SUPFAM" id="SSF56024">
    <property type="entry name" value="Phospholipase D/nuclease"/>
    <property type="match status" value="1"/>
</dbReference>
<dbReference type="RefSeq" id="WP_014803809.1">
    <property type="nucleotide sequence ID" value="NC_018020.1"/>
</dbReference>
<dbReference type="Proteomes" id="UP000006048">
    <property type="component" value="Chromosome"/>
</dbReference>
<dbReference type="SMART" id="SM00490">
    <property type="entry name" value="HELICc"/>
    <property type="match status" value="1"/>
</dbReference>
<evidence type="ECO:0000256" key="1">
    <source>
        <dbReference type="ARBA" id="ARBA00022801"/>
    </source>
</evidence>
<evidence type="ECO:0000259" key="3">
    <source>
        <dbReference type="PROSITE" id="PS51192"/>
    </source>
</evidence>
<feature type="domain" description="Helicase ATP-binding" evidence="3">
    <location>
        <begin position="237"/>
        <end position="394"/>
    </location>
</feature>
<proteinExistence type="predicted"/>
<dbReference type="GO" id="GO:0006793">
    <property type="term" value="P:phosphorus metabolic process"/>
    <property type="evidence" value="ECO:0007669"/>
    <property type="project" value="UniProtKB-ARBA"/>
</dbReference>
<protein>
    <submittedName>
        <fullName evidence="5">Helicase domain-containing protein</fullName>
    </submittedName>
</protein>
<dbReference type="GO" id="GO:0003677">
    <property type="term" value="F:DNA binding"/>
    <property type="evidence" value="ECO:0007669"/>
    <property type="project" value="InterPro"/>
</dbReference>
<name>I4B7P9_TURPD</name>
<dbReference type="InterPro" id="IPR014001">
    <property type="entry name" value="Helicase_ATP-bd"/>
</dbReference>
<dbReference type="InterPro" id="IPR006935">
    <property type="entry name" value="Helicase/UvrB_N"/>
</dbReference>